<keyword evidence="7" id="KW-1185">Reference proteome</keyword>
<dbReference type="InterPro" id="IPR008920">
    <property type="entry name" value="TF_FadR/GntR_C"/>
</dbReference>
<reference evidence="6 7" key="1">
    <citation type="submission" date="2020-06" db="EMBL/GenBank/DDBJ databases">
        <title>Actinomadura xiongansis sp. nov., isolated from soil of Baiyangdian.</title>
        <authorList>
            <person name="Zhang X."/>
        </authorList>
    </citation>
    <scope>NUCLEOTIDE SEQUENCE [LARGE SCALE GENOMIC DNA]</scope>
    <source>
        <strain evidence="6 7">HBUM206468</strain>
    </source>
</reference>
<evidence type="ECO:0000256" key="2">
    <source>
        <dbReference type="ARBA" id="ARBA00023125"/>
    </source>
</evidence>
<dbReference type="SMART" id="SM00345">
    <property type="entry name" value="HTH_GNTR"/>
    <property type="match status" value="1"/>
</dbReference>
<keyword evidence="1" id="KW-0805">Transcription regulation</keyword>
<dbReference type="Gene3D" id="1.10.10.10">
    <property type="entry name" value="Winged helix-like DNA-binding domain superfamily/Winged helix DNA-binding domain"/>
    <property type="match status" value="1"/>
</dbReference>
<dbReference type="Pfam" id="PF00392">
    <property type="entry name" value="GntR"/>
    <property type="match status" value="1"/>
</dbReference>
<dbReference type="Proteomes" id="UP000805614">
    <property type="component" value="Unassembled WGS sequence"/>
</dbReference>
<protein>
    <submittedName>
        <fullName evidence="6">FadR family transcriptional regulator</fullName>
    </submittedName>
</protein>
<dbReference type="SUPFAM" id="SSF48008">
    <property type="entry name" value="GntR ligand-binding domain-like"/>
    <property type="match status" value="1"/>
</dbReference>
<evidence type="ECO:0000313" key="7">
    <source>
        <dbReference type="Proteomes" id="UP000805614"/>
    </source>
</evidence>
<feature type="compositionally biased region" description="Gly residues" evidence="4">
    <location>
        <begin position="237"/>
        <end position="251"/>
    </location>
</feature>
<keyword evidence="2" id="KW-0238">DNA-binding</keyword>
<feature type="domain" description="HTH gntR-type" evidence="5">
    <location>
        <begin position="5"/>
        <end position="73"/>
    </location>
</feature>
<evidence type="ECO:0000259" key="5">
    <source>
        <dbReference type="PROSITE" id="PS50949"/>
    </source>
</evidence>
<dbReference type="PANTHER" id="PTHR43537">
    <property type="entry name" value="TRANSCRIPTIONAL REGULATOR, GNTR FAMILY"/>
    <property type="match status" value="1"/>
</dbReference>
<dbReference type="EMBL" id="JABVEC010000029">
    <property type="protein sequence ID" value="MBC6469642.1"/>
    <property type="molecule type" value="Genomic_DNA"/>
</dbReference>
<dbReference type="Gene3D" id="1.20.120.530">
    <property type="entry name" value="GntR ligand-binding domain-like"/>
    <property type="match status" value="1"/>
</dbReference>
<name>A0ABR7LXR5_9ACTN</name>
<dbReference type="PANTHER" id="PTHR43537:SF5">
    <property type="entry name" value="UXU OPERON TRANSCRIPTIONAL REGULATOR"/>
    <property type="match status" value="1"/>
</dbReference>
<keyword evidence="3" id="KW-0804">Transcription</keyword>
<evidence type="ECO:0000313" key="6">
    <source>
        <dbReference type="EMBL" id="MBC6469642.1"/>
    </source>
</evidence>
<dbReference type="InterPro" id="IPR000524">
    <property type="entry name" value="Tscrpt_reg_HTH_GntR"/>
</dbReference>
<comment type="caution">
    <text evidence="6">The sequence shown here is derived from an EMBL/GenBank/DDBJ whole genome shotgun (WGS) entry which is preliminary data.</text>
</comment>
<dbReference type="InterPro" id="IPR011711">
    <property type="entry name" value="GntR_C"/>
</dbReference>
<dbReference type="SMART" id="SM00895">
    <property type="entry name" value="FCD"/>
    <property type="match status" value="1"/>
</dbReference>
<dbReference type="SUPFAM" id="SSF46785">
    <property type="entry name" value="Winged helix' DNA-binding domain"/>
    <property type="match status" value="1"/>
</dbReference>
<evidence type="ECO:0000256" key="4">
    <source>
        <dbReference type="SAM" id="MobiDB-lite"/>
    </source>
</evidence>
<accession>A0ABR7LXR5</accession>
<dbReference type="PRINTS" id="PR00035">
    <property type="entry name" value="HTHGNTR"/>
</dbReference>
<dbReference type="CDD" id="cd07377">
    <property type="entry name" value="WHTH_GntR"/>
    <property type="match status" value="1"/>
</dbReference>
<evidence type="ECO:0000256" key="1">
    <source>
        <dbReference type="ARBA" id="ARBA00023015"/>
    </source>
</evidence>
<dbReference type="InterPro" id="IPR036390">
    <property type="entry name" value="WH_DNA-bd_sf"/>
</dbReference>
<evidence type="ECO:0000256" key="3">
    <source>
        <dbReference type="ARBA" id="ARBA00023163"/>
    </source>
</evidence>
<dbReference type="InterPro" id="IPR036388">
    <property type="entry name" value="WH-like_DNA-bd_sf"/>
</dbReference>
<dbReference type="Pfam" id="PF07729">
    <property type="entry name" value="FCD"/>
    <property type="match status" value="1"/>
</dbReference>
<gene>
    <name evidence="6" type="ORF">HKK74_29745</name>
</gene>
<proteinExistence type="predicted"/>
<feature type="region of interest" description="Disordered" evidence="4">
    <location>
        <begin position="231"/>
        <end position="275"/>
    </location>
</feature>
<dbReference type="PROSITE" id="PS50949">
    <property type="entry name" value="HTH_GNTR"/>
    <property type="match status" value="1"/>
</dbReference>
<sequence>MVRPVSLTDVAISRIRRLIRSGRLPPGSRLPSEPQLAAQLGVSRNPLREAVKALVVARVLDVRRGDGTYVTSLEPRLLLEGVGLAIELLRTDALREVVEVRRLLEPVATGLAATRISAAGLAEIRGHLEAMRAASDDVEKLTRFDAAFHRAVVAATGNETLTTLLEGISTRTLRLRTWRGLVEADAAHMTLAEHEAIYDALEARDPTLAQATALMHLNTSENWLHAALGDTETETGGKTGSGTGSGTGGGVDLNDRNDLNDPPTDHPDHRIDSKE</sequence>
<organism evidence="6 7">
    <name type="scientific">Actinomadura alba</name>
    <dbReference type="NCBI Taxonomy" id="406431"/>
    <lineage>
        <taxon>Bacteria</taxon>
        <taxon>Bacillati</taxon>
        <taxon>Actinomycetota</taxon>
        <taxon>Actinomycetes</taxon>
        <taxon>Streptosporangiales</taxon>
        <taxon>Thermomonosporaceae</taxon>
        <taxon>Actinomadura</taxon>
    </lineage>
</organism>
<feature type="compositionally biased region" description="Basic and acidic residues" evidence="4">
    <location>
        <begin position="253"/>
        <end position="275"/>
    </location>
</feature>